<evidence type="ECO:0000313" key="9">
    <source>
        <dbReference type="EMBL" id="AIX33677.1"/>
    </source>
</evidence>
<dbReference type="Proteomes" id="UP000033002">
    <property type="component" value="Segment"/>
</dbReference>
<dbReference type="EMBL" id="KJ019044">
    <property type="protein sequence ID" value="AIX18211.1"/>
    <property type="molecule type" value="Genomic_DNA"/>
</dbReference>
<dbReference type="Proteomes" id="UP000185334">
    <property type="component" value="Segment"/>
</dbReference>
<evidence type="ECO:0000313" key="6">
    <source>
        <dbReference type="EMBL" id="AIX19803.1"/>
    </source>
</evidence>
<dbReference type="Proteomes" id="UP000185336">
    <property type="component" value="Segment"/>
</dbReference>
<dbReference type="EMBL" id="KJ019051">
    <property type="protein sequence ID" value="AIX19803.1"/>
    <property type="molecule type" value="Genomic_DNA"/>
</dbReference>
<dbReference type="EMBL" id="KJ019161">
    <property type="protein sequence ID" value="AIX46185.1"/>
    <property type="molecule type" value="Genomic_DNA"/>
</dbReference>
<evidence type="ECO:0000313" key="7">
    <source>
        <dbReference type="EMBL" id="AIX22245.1"/>
    </source>
</evidence>
<dbReference type="EMBL" id="KJ019133">
    <property type="protein sequence ID" value="AIX39211.1"/>
    <property type="molecule type" value="Genomic_DNA"/>
</dbReference>
<dbReference type="Proteomes" id="UP000185338">
    <property type="component" value="Segment"/>
</dbReference>
<reference evidence="17 18" key="1">
    <citation type="submission" date="2013-12" db="EMBL/GenBank/DDBJ databases">
        <title>Ecological redundancy of diverse viral populations within a natural community.</title>
        <authorList>
            <person name="Gregory A.C."/>
            <person name="LaButti K."/>
            <person name="Copeland A."/>
            <person name="Woyke T."/>
            <person name="Sullivan M.B."/>
        </authorList>
    </citation>
    <scope>NUCLEOTIDE SEQUENCE [LARGE SCALE GENOMIC DNA]</scope>
    <source>
        <strain evidence="14">Syn7803C100</strain>
        <strain evidence="15">Syn7803C28</strain>
        <strain evidence="16">Syn7803C36</strain>
        <strain evidence="1">Syn7803C66</strain>
        <strain evidence="2">Syn7803C67</strain>
        <strain evidence="3">Syn7803C68</strain>
        <strain evidence="4">Syn7803C69</strain>
        <strain evidence="5">Syn7803C76</strain>
        <strain evidence="6">Syn7803C78</strain>
        <strain evidence="7">Syn7803C92</strain>
        <strain evidence="8">Syn7803US49</strain>
        <strain evidence="9">Syn7803US53</strain>
        <strain evidence="10">Syn7803US54</strain>
        <strain evidence="11">Syn7803US56</strain>
        <strain evidence="12">Syn9311C1</strain>
        <strain evidence="13">Syn9311C4</strain>
    </source>
</reference>
<dbReference type="KEGG" id="vg:24405273"/>
<evidence type="ECO:0000313" key="3">
    <source>
        <dbReference type="EMBL" id="AIX17996.1"/>
    </source>
</evidence>
<dbReference type="Proteomes" id="UP000185342">
    <property type="component" value="Segment"/>
</dbReference>
<dbReference type="EMBL" id="KJ019041">
    <property type="protein sequence ID" value="AIX17563.1"/>
    <property type="molecule type" value="Genomic_DNA"/>
</dbReference>
<dbReference type="Proteomes" id="UP000185326">
    <property type="component" value="Segment"/>
</dbReference>
<dbReference type="Proteomes" id="UP000185331">
    <property type="component" value="Segment"/>
</dbReference>
<evidence type="ECO:0000313" key="2">
    <source>
        <dbReference type="EMBL" id="AIX17779.1"/>
    </source>
</evidence>
<dbReference type="EMBL" id="KJ019108">
    <property type="protein sequence ID" value="AIX33677.1"/>
    <property type="molecule type" value="Genomic_DNA"/>
</dbReference>
<evidence type="ECO:0000313" key="1">
    <source>
        <dbReference type="EMBL" id="AIX17563.1"/>
    </source>
</evidence>
<dbReference type="Proteomes" id="UP000185333">
    <property type="component" value="Segment"/>
</dbReference>
<evidence type="ECO:0000313" key="4">
    <source>
        <dbReference type="EMBL" id="AIX18211.1"/>
    </source>
</evidence>
<dbReference type="EMBL" id="KJ019134">
    <property type="protein sequence ID" value="AIX39430.1"/>
    <property type="molecule type" value="Genomic_DNA"/>
</dbReference>
<evidence type="ECO:0000313" key="14">
    <source>
        <dbReference type="EMBL" id="AIX39430.1"/>
    </source>
</evidence>
<proteinExistence type="predicted"/>
<evidence type="ECO:0000313" key="17">
    <source>
        <dbReference type="Proteomes" id="UP000033002"/>
    </source>
</evidence>
<dbReference type="Proteomes" id="UP000185328">
    <property type="component" value="Segment"/>
</dbReference>
<evidence type="ECO:0000313" key="11">
    <source>
        <dbReference type="EMBL" id="AIX34110.1"/>
    </source>
</evidence>
<evidence type="ECO:0000313" key="8">
    <source>
        <dbReference type="EMBL" id="AIX32613.1"/>
    </source>
</evidence>
<dbReference type="EMBL" id="KJ019109">
    <property type="protein sequence ID" value="AIX33892.1"/>
    <property type="molecule type" value="Genomic_DNA"/>
</dbReference>
<evidence type="ECO:0000313" key="18">
    <source>
        <dbReference type="Proteomes" id="UP000185326"/>
    </source>
</evidence>
<dbReference type="GeneID" id="24405273"/>
<name>A0A0E3EZ29_9CAUD</name>
<evidence type="ECO:0000313" key="5">
    <source>
        <dbReference type="EMBL" id="AIX19369.1"/>
    </source>
</evidence>
<sequence>MTGDNVTDYVCIPMWDPIYEMMRYHWVHKSEKDPEQFVENLNPEQELL</sequence>
<evidence type="ECO:0000313" key="12">
    <source>
        <dbReference type="EMBL" id="AIX38994.1"/>
    </source>
</evidence>
<gene>
    <name evidence="14" type="ORF">Syn7803C100_129</name>
    <name evidence="15" type="ORF">Syn7803C28_127</name>
    <name evidence="16" type="ORF">Syn7803C36_130</name>
    <name evidence="1" type="ORF">Syn7803C66_126</name>
    <name evidence="2" type="ORF">Syn7803C67_127</name>
    <name evidence="3" type="ORF">Syn7803C68_128</name>
    <name evidence="4" type="ORF">Syn7803C69_127</name>
    <name evidence="5" type="ORF">Syn7803C76_129</name>
    <name evidence="6" type="ORF">Syn7803C78_128</name>
    <name evidence="7" type="ORF">Syn7803C92_125</name>
    <name evidence="8" type="ORF">Syn7803US49_127</name>
    <name evidence="9" type="ORF">Syn7803US53_127</name>
    <name evidence="10" type="ORF">Syn7803US54_127</name>
    <name evidence="11" type="ORF">Syn7803US56_129</name>
    <name evidence="12" type="ORF">Syn9311C1_126</name>
    <name evidence="13" type="ORF">Syn9311C4_128</name>
</gene>
<evidence type="ECO:0000313" key="15">
    <source>
        <dbReference type="EMBL" id="AIX44547.1"/>
    </source>
</evidence>
<dbReference type="EMBL" id="KJ019061">
    <property type="protein sequence ID" value="AIX22245.1"/>
    <property type="molecule type" value="Genomic_DNA"/>
</dbReference>
<dbReference type="EMBL" id="KJ019132">
    <property type="protein sequence ID" value="AIX38994.1"/>
    <property type="molecule type" value="Genomic_DNA"/>
</dbReference>
<dbReference type="Proteomes" id="UP000185330">
    <property type="component" value="Segment"/>
</dbReference>
<dbReference type="EMBL" id="KJ019043">
    <property type="protein sequence ID" value="AIX17996.1"/>
    <property type="molecule type" value="Genomic_DNA"/>
</dbReference>
<evidence type="ECO:0000313" key="10">
    <source>
        <dbReference type="EMBL" id="AIX33892.1"/>
    </source>
</evidence>
<dbReference type="EMBL" id="KJ019042">
    <property type="protein sequence ID" value="AIX17779.1"/>
    <property type="molecule type" value="Genomic_DNA"/>
</dbReference>
<evidence type="ECO:0000313" key="13">
    <source>
        <dbReference type="EMBL" id="AIX39211.1"/>
    </source>
</evidence>
<evidence type="ECO:0000313" key="20">
    <source>
        <dbReference type="Proteomes" id="UP000185338"/>
    </source>
</evidence>
<accession>A0A0E3EZ29</accession>
<keyword evidence="19" id="KW-1185">Reference proteome</keyword>
<organism evidence="2 20">
    <name type="scientific">Synechococcus phage ACG-2014b</name>
    <dbReference type="NCBI Taxonomy" id="1493508"/>
    <lineage>
        <taxon>Viruses</taxon>
        <taxon>Duplodnaviria</taxon>
        <taxon>Heunggongvirae</taxon>
        <taxon>Uroviricota</taxon>
        <taxon>Caudoviricetes</taxon>
        <taxon>Pantevenvirales</taxon>
        <taxon>Kyanoviridae</taxon>
        <taxon>Nereusvirus</taxon>
        <taxon>Nereusvirus tusconc4</taxon>
    </lineage>
</organism>
<evidence type="ECO:0000313" key="16">
    <source>
        <dbReference type="EMBL" id="AIX46185.1"/>
    </source>
</evidence>
<dbReference type="Proteomes" id="UP000185327">
    <property type="component" value="Segment"/>
</dbReference>
<dbReference type="RefSeq" id="YP_009140697.1">
    <property type="nucleotide sequence ID" value="NC_027130.1"/>
</dbReference>
<dbReference type="EMBL" id="KJ019104">
    <property type="protein sequence ID" value="AIX32613.1"/>
    <property type="molecule type" value="Genomic_DNA"/>
</dbReference>
<dbReference type="EMBL" id="KJ019049">
    <property type="protein sequence ID" value="AIX19369.1"/>
    <property type="molecule type" value="Genomic_DNA"/>
</dbReference>
<dbReference type="Proteomes" id="UP000185340">
    <property type="component" value="Segment"/>
</dbReference>
<protein>
    <submittedName>
        <fullName evidence="2">Uncharacterized protein</fullName>
    </submittedName>
</protein>
<evidence type="ECO:0000313" key="19">
    <source>
        <dbReference type="Proteomes" id="UP000185330"/>
    </source>
</evidence>
<dbReference type="EMBL" id="KJ019110">
    <property type="protein sequence ID" value="AIX34110.1"/>
    <property type="molecule type" value="Genomic_DNA"/>
</dbReference>
<dbReference type="Proteomes" id="UP000185339">
    <property type="component" value="Segment"/>
</dbReference>
<dbReference type="Proteomes" id="UP000185332">
    <property type="component" value="Segment"/>
</dbReference>
<dbReference type="Proteomes" id="UP000185337">
    <property type="component" value="Segment"/>
</dbReference>
<dbReference type="Proteomes" id="UP000185329">
    <property type="component" value="Segment"/>
</dbReference>
<dbReference type="EMBL" id="KJ019154">
    <property type="protein sequence ID" value="AIX44547.1"/>
    <property type="molecule type" value="Genomic_DNA"/>
</dbReference>